<reference evidence="3" key="1">
    <citation type="submission" date="2016-04" db="EMBL/GenBank/DDBJ databases">
        <authorList>
            <person name="Guldener U."/>
            <person name="Guldener U."/>
        </authorList>
    </citation>
    <scope>NUCLEOTIDE SEQUENCE [LARGE SCALE GENOMIC DNA]</scope>
    <source>
        <strain evidence="3">UB2112</strain>
    </source>
</reference>
<evidence type="ECO:0008006" key="4">
    <source>
        <dbReference type="Google" id="ProtNLM"/>
    </source>
</evidence>
<dbReference type="CDD" id="cd09272">
    <property type="entry name" value="RNase_HI_RT_Ty1"/>
    <property type="match status" value="1"/>
</dbReference>
<dbReference type="EMBL" id="LT558119">
    <property type="protein sequence ID" value="SAM78582.1"/>
    <property type="molecule type" value="Genomic_DNA"/>
</dbReference>
<gene>
    <name evidence="2" type="ORF">UBRO_21059</name>
</gene>
<dbReference type="Proteomes" id="UP000179920">
    <property type="component" value="Chromosome III"/>
</dbReference>
<organism evidence="2 3">
    <name type="scientific">Ustilago bromivora</name>
    <dbReference type="NCBI Taxonomy" id="307758"/>
    <lineage>
        <taxon>Eukaryota</taxon>
        <taxon>Fungi</taxon>
        <taxon>Dikarya</taxon>
        <taxon>Basidiomycota</taxon>
        <taxon>Ustilaginomycotina</taxon>
        <taxon>Ustilaginomycetes</taxon>
        <taxon>Ustilaginales</taxon>
        <taxon>Ustilaginaceae</taxon>
        <taxon>Ustilago</taxon>
    </lineage>
</organism>
<feature type="compositionally biased region" description="Polar residues" evidence="1">
    <location>
        <begin position="81"/>
        <end position="104"/>
    </location>
</feature>
<protein>
    <recommendedName>
        <fullName evidence="4">Reverse transcriptase Ty1/copia-type domain-containing protein</fullName>
    </recommendedName>
</protein>
<evidence type="ECO:0000313" key="2">
    <source>
        <dbReference type="EMBL" id="SAM78582.1"/>
    </source>
</evidence>
<sequence length="355" mass="39766">MRYSVPYAHGMRNQPHHGFPVDFTEINHIAGFCVLVDFAKCATRRSFRYITGQTFTWRYRTISQSLKVVYNTCGPVPPLISSEQSVQGGQSKPTRTKSSGSFHQNLPKRAHSVDLTDINRKHQICFQARDRLQPREGDIASAEGGSRPDIAFAVGRCMRFVANPSGEYLAAAKCILRYLKGTVGVSLSVRTPTSEWMLAGWTNSDWAGSCNCRRPTSGWSSRLQPMVANSSIEAEYVALAAAARELLWTSMFLHKLEQPAPKTARIHHFKRMKHIDIAHFFLWDKIASWRLTVAPVQSSENLVDILTKLLTAPTLLHLRELFGLMTSKVHTGLRGGAGDNNPVEHDLMMDWGKSI</sequence>
<evidence type="ECO:0000256" key="1">
    <source>
        <dbReference type="SAM" id="MobiDB-lite"/>
    </source>
</evidence>
<dbReference type="AlphaFoldDB" id="A0A1K0G0A7"/>
<name>A0A1K0G0A7_9BASI</name>
<dbReference type="PANTHER" id="PTHR11439:SF463">
    <property type="entry name" value="REVERSE TRANSCRIPTASE TY1_COPIA-TYPE DOMAIN-CONTAINING PROTEIN"/>
    <property type="match status" value="1"/>
</dbReference>
<accession>A0A1K0G0A7</accession>
<evidence type="ECO:0000313" key="3">
    <source>
        <dbReference type="Proteomes" id="UP000179920"/>
    </source>
</evidence>
<proteinExistence type="predicted"/>
<dbReference type="PANTHER" id="PTHR11439">
    <property type="entry name" value="GAG-POL-RELATED RETROTRANSPOSON"/>
    <property type="match status" value="1"/>
</dbReference>
<feature type="region of interest" description="Disordered" evidence="1">
    <location>
        <begin position="81"/>
        <end position="105"/>
    </location>
</feature>